<organism evidence="1 2">
    <name type="scientific">Candidatus Bilophila faecipullorum</name>
    <dbReference type="NCBI Taxonomy" id="2838482"/>
    <lineage>
        <taxon>Bacteria</taxon>
        <taxon>Pseudomonadati</taxon>
        <taxon>Thermodesulfobacteriota</taxon>
        <taxon>Desulfovibrionia</taxon>
        <taxon>Desulfovibrionales</taxon>
        <taxon>Desulfovibrionaceae</taxon>
        <taxon>Bilophila</taxon>
    </lineage>
</organism>
<reference evidence="1" key="1">
    <citation type="journal article" date="2021" name="PeerJ">
        <title>Extensive microbial diversity within the chicken gut microbiome revealed by metagenomics and culture.</title>
        <authorList>
            <person name="Gilroy R."/>
            <person name="Ravi A."/>
            <person name="Getino M."/>
            <person name="Pursley I."/>
            <person name="Horton D.L."/>
            <person name="Alikhan N.F."/>
            <person name="Baker D."/>
            <person name="Gharbi K."/>
            <person name="Hall N."/>
            <person name="Watson M."/>
            <person name="Adriaenssens E.M."/>
            <person name="Foster-Nyarko E."/>
            <person name="Jarju S."/>
            <person name="Secka A."/>
            <person name="Antonio M."/>
            <person name="Oren A."/>
            <person name="Chaudhuri R.R."/>
            <person name="La Ragione R."/>
            <person name="Hildebrand F."/>
            <person name="Pallen M.J."/>
        </authorList>
    </citation>
    <scope>NUCLEOTIDE SEQUENCE</scope>
    <source>
        <strain evidence="1">ChiSxjej5B17-1746</strain>
    </source>
</reference>
<name>A0A9D1QZB5_9BACT</name>
<evidence type="ECO:0000313" key="1">
    <source>
        <dbReference type="EMBL" id="HIW78152.1"/>
    </source>
</evidence>
<accession>A0A9D1QZB5</accession>
<proteinExistence type="predicted"/>
<feature type="non-terminal residue" evidence="1">
    <location>
        <position position="651"/>
    </location>
</feature>
<gene>
    <name evidence="1" type="ORF">H9874_03280</name>
</gene>
<dbReference type="Proteomes" id="UP000824264">
    <property type="component" value="Unassembled WGS sequence"/>
</dbReference>
<sequence length="651" mass="72820">MTEAHLSLFLRTTLSLLSEDCPFDILTQLASSTPANVRERLLRLSAEGETYAARDGRWRYVGKQRPEQLLRQWKESLAGHVLSPFEQGLLLLSGENQLTGIRRLLDALPELLARDALTELGALLEIGMSQLAGLHSAALAPAEHAVFLESVCFCYTYVILLEIKQNPMLHLLADIRRTAERQGNERALCLVDIMECMLEGLLSDQIRSDKAYRLQVQLQERMKRLNDAEMTESGLYFAMNFLFNGCRSFLHHYALMGTKRPGTLLSEAIRYLYVYGANAAALHLGHSTFAVGLCEAARGPLQRKSPYYLRNWNICHAIALFENGDTEKCLERVTESLCTLRPGSETRPYLMACHILARYQLFAGHVGRSRRMMETLLSHSARYGISATYPISWFWDLHLHYRLNGLPDFENFSLEADLERGMANQSKLVRAFALRTRALLGKAEGRHDEALSLLEQSAALLEASEAPCELARTWLYTAYADPNRAPLLRGKALALLSGYTSLDYSRYPFFPGTSAVDAPMRPQQETPRWARKALESCAAFLSDVTADSLDGFYALLVHLFTVELDAQRGFLLRREADGFNFVIGCNVVETEPHNQQWRATAEQAATDGEATCVRTGSGCLLCVPFADGPEKAVLVLFSPNERKIFAASCAA</sequence>
<dbReference type="EMBL" id="DXGI01000115">
    <property type="protein sequence ID" value="HIW78152.1"/>
    <property type="molecule type" value="Genomic_DNA"/>
</dbReference>
<comment type="caution">
    <text evidence="1">The sequence shown here is derived from an EMBL/GenBank/DDBJ whole genome shotgun (WGS) entry which is preliminary data.</text>
</comment>
<protein>
    <submittedName>
        <fullName evidence="1">Uncharacterized protein</fullName>
    </submittedName>
</protein>
<dbReference type="AlphaFoldDB" id="A0A9D1QZB5"/>
<evidence type="ECO:0000313" key="2">
    <source>
        <dbReference type="Proteomes" id="UP000824264"/>
    </source>
</evidence>
<reference evidence="1" key="2">
    <citation type="submission" date="2021-04" db="EMBL/GenBank/DDBJ databases">
        <authorList>
            <person name="Gilroy R."/>
        </authorList>
    </citation>
    <scope>NUCLEOTIDE SEQUENCE</scope>
    <source>
        <strain evidence="1">ChiSxjej5B17-1746</strain>
    </source>
</reference>